<feature type="region of interest" description="Disordered" evidence="1">
    <location>
        <begin position="1"/>
        <end position="22"/>
    </location>
</feature>
<dbReference type="AlphaFoldDB" id="A0A381SMB4"/>
<feature type="compositionally biased region" description="Basic residues" evidence="1">
    <location>
        <begin position="11"/>
        <end position="22"/>
    </location>
</feature>
<evidence type="ECO:0000313" key="2">
    <source>
        <dbReference type="EMBL" id="SVA05175.1"/>
    </source>
</evidence>
<evidence type="ECO:0000256" key="1">
    <source>
        <dbReference type="SAM" id="MobiDB-lite"/>
    </source>
</evidence>
<protein>
    <submittedName>
        <fullName evidence="2">Uncharacterized protein</fullName>
    </submittedName>
</protein>
<feature type="non-terminal residue" evidence="2">
    <location>
        <position position="1"/>
    </location>
</feature>
<feature type="compositionally biased region" description="Low complexity" evidence="1">
    <location>
        <begin position="1"/>
        <end position="10"/>
    </location>
</feature>
<gene>
    <name evidence="2" type="ORF">METZ01_LOCUS58029</name>
</gene>
<feature type="non-terminal residue" evidence="2">
    <location>
        <position position="22"/>
    </location>
</feature>
<organism evidence="2">
    <name type="scientific">marine metagenome</name>
    <dbReference type="NCBI Taxonomy" id="408172"/>
    <lineage>
        <taxon>unclassified sequences</taxon>
        <taxon>metagenomes</taxon>
        <taxon>ecological metagenomes</taxon>
    </lineage>
</organism>
<name>A0A381SMB4_9ZZZZ</name>
<sequence length="22" mass="2739">QQKNPQLKNLLQRKRKKINLLH</sequence>
<accession>A0A381SMB4</accession>
<reference evidence="2" key="1">
    <citation type="submission" date="2018-05" db="EMBL/GenBank/DDBJ databases">
        <authorList>
            <person name="Lanie J.A."/>
            <person name="Ng W.-L."/>
            <person name="Kazmierczak K.M."/>
            <person name="Andrzejewski T.M."/>
            <person name="Davidsen T.M."/>
            <person name="Wayne K.J."/>
            <person name="Tettelin H."/>
            <person name="Glass J.I."/>
            <person name="Rusch D."/>
            <person name="Podicherti R."/>
            <person name="Tsui H.-C.T."/>
            <person name="Winkler M.E."/>
        </authorList>
    </citation>
    <scope>NUCLEOTIDE SEQUENCE</scope>
</reference>
<dbReference type="EMBL" id="UINC01003308">
    <property type="protein sequence ID" value="SVA05175.1"/>
    <property type="molecule type" value="Genomic_DNA"/>
</dbReference>
<proteinExistence type="predicted"/>